<feature type="chain" id="PRO_5044823884" description="VOC domain-containing protein" evidence="2">
    <location>
        <begin position="21"/>
        <end position="227"/>
    </location>
</feature>
<name>A0ABD0V672_DENTH</name>
<dbReference type="PANTHER" id="PTHR21366">
    <property type="entry name" value="GLYOXALASE FAMILY PROTEIN"/>
    <property type="match status" value="1"/>
</dbReference>
<evidence type="ECO:0000256" key="1">
    <source>
        <dbReference type="SAM" id="MobiDB-lite"/>
    </source>
</evidence>
<feature type="region of interest" description="Disordered" evidence="1">
    <location>
        <begin position="142"/>
        <end position="161"/>
    </location>
</feature>
<dbReference type="Gene3D" id="3.10.180.10">
    <property type="entry name" value="2,3-Dihydroxybiphenyl 1,2-Dioxygenase, domain 1"/>
    <property type="match status" value="1"/>
</dbReference>
<dbReference type="EMBL" id="JANQDX010000009">
    <property type="protein sequence ID" value="KAL0918111.1"/>
    <property type="molecule type" value="Genomic_DNA"/>
</dbReference>
<sequence length="227" mass="25068">MKDVLVPISVAFLHCALILGERLTENFLPGRESYTSPANVEACGATTPLHVRHLCPSPFGTLLPSQWLRIYIFASSPLHINNKFLMASNLNPAYAYTVVYVKDVAKSVAFYAKAFGYKVRRLDQSHRWGELESGHTTIAFTPAHQRETDEKSGSVQKPVGPEERQQVEVCFAFADADAAYKTAVDSGAVPVSPPEDKEWGQRVGYVRDIDGIVVRLGSYVKEPSSSH</sequence>
<keyword evidence="5" id="KW-1185">Reference proteome</keyword>
<dbReference type="PANTHER" id="PTHR21366:SF22">
    <property type="entry name" value="VOC DOMAIN-CONTAINING PROTEIN"/>
    <property type="match status" value="1"/>
</dbReference>
<dbReference type="Pfam" id="PF00903">
    <property type="entry name" value="Glyoxalase"/>
    <property type="match status" value="1"/>
</dbReference>
<reference evidence="4 5" key="1">
    <citation type="journal article" date="2024" name="Plant Biotechnol. J.">
        <title>Dendrobium thyrsiflorum genome and its molecular insights into genes involved in important horticultural traits.</title>
        <authorList>
            <person name="Chen B."/>
            <person name="Wang J.Y."/>
            <person name="Zheng P.J."/>
            <person name="Li K.L."/>
            <person name="Liang Y.M."/>
            <person name="Chen X.F."/>
            <person name="Zhang C."/>
            <person name="Zhao X."/>
            <person name="He X."/>
            <person name="Zhang G.Q."/>
            <person name="Liu Z.J."/>
            <person name="Xu Q."/>
        </authorList>
    </citation>
    <scope>NUCLEOTIDE SEQUENCE [LARGE SCALE GENOMIC DNA]</scope>
    <source>
        <strain evidence="4">GZMU011</strain>
    </source>
</reference>
<dbReference type="Proteomes" id="UP001552299">
    <property type="component" value="Unassembled WGS sequence"/>
</dbReference>
<dbReference type="InterPro" id="IPR050383">
    <property type="entry name" value="GlyoxalaseI/FosfomycinResist"/>
</dbReference>
<evidence type="ECO:0000313" key="5">
    <source>
        <dbReference type="Proteomes" id="UP001552299"/>
    </source>
</evidence>
<keyword evidence="2" id="KW-0732">Signal</keyword>
<organism evidence="4 5">
    <name type="scientific">Dendrobium thyrsiflorum</name>
    <name type="common">Pinecone-like raceme dendrobium</name>
    <name type="synonym">Orchid</name>
    <dbReference type="NCBI Taxonomy" id="117978"/>
    <lineage>
        <taxon>Eukaryota</taxon>
        <taxon>Viridiplantae</taxon>
        <taxon>Streptophyta</taxon>
        <taxon>Embryophyta</taxon>
        <taxon>Tracheophyta</taxon>
        <taxon>Spermatophyta</taxon>
        <taxon>Magnoliopsida</taxon>
        <taxon>Liliopsida</taxon>
        <taxon>Asparagales</taxon>
        <taxon>Orchidaceae</taxon>
        <taxon>Epidendroideae</taxon>
        <taxon>Malaxideae</taxon>
        <taxon>Dendrobiinae</taxon>
        <taxon>Dendrobium</taxon>
    </lineage>
</organism>
<dbReference type="SUPFAM" id="SSF54593">
    <property type="entry name" value="Glyoxalase/Bleomycin resistance protein/Dihydroxybiphenyl dioxygenase"/>
    <property type="match status" value="1"/>
</dbReference>
<dbReference type="AlphaFoldDB" id="A0ABD0V672"/>
<feature type="domain" description="VOC" evidence="3">
    <location>
        <begin position="93"/>
        <end position="219"/>
    </location>
</feature>
<proteinExistence type="predicted"/>
<dbReference type="InterPro" id="IPR004360">
    <property type="entry name" value="Glyas_Fos-R_dOase_dom"/>
</dbReference>
<evidence type="ECO:0000313" key="4">
    <source>
        <dbReference type="EMBL" id="KAL0918111.1"/>
    </source>
</evidence>
<feature type="signal peptide" evidence="2">
    <location>
        <begin position="1"/>
        <end position="20"/>
    </location>
</feature>
<evidence type="ECO:0000256" key="2">
    <source>
        <dbReference type="SAM" id="SignalP"/>
    </source>
</evidence>
<accession>A0ABD0V672</accession>
<dbReference type="InterPro" id="IPR037523">
    <property type="entry name" value="VOC_core"/>
</dbReference>
<comment type="caution">
    <text evidence="4">The sequence shown here is derived from an EMBL/GenBank/DDBJ whole genome shotgun (WGS) entry which is preliminary data.</text>
</comment>
<protein>
    <recommendedName>
        <fullName evidence="3">VOC domain-containing protein</fullName>
    </recommendedName>
</protein>
<dbReference type="InterPro" id="IPR029068">
    <property type="entry name" value="Glyas_Bleomycin-R_OHBP_Dase"/>
</dbReference>
<dbReference type="PROSITE" id="PS51819">
    <property type="entry name" value="VOC"/>
    <property type="match status" value="1"/>
</dbReference>
<gene>
    <name evidence="4" type="ORF">M5K25_010102</name>
</gene>
<evidence type="ECO:0000259" key="3">
    <source>
        <dbReference type="PROSITE" id="PS51819"/>
    </source>
</evidence>